<gene>
    <name evidence="7" type="ORF">CRE_02938</name>
</gene>
<dbReference type="HOGENOM" id="CLU_534467_0_0_1"/>
<dbReference type="FunCoup" id="E3LWS0">
    <property type="interactions" value="1547"/>
</dbReference>
<keyword evidence="2" id="KW-0863">Zinc-finger</keyword>
<keyword evidence="3" id="KW-0862">Zinc</keyword>
<dbReference type="SUPFAM" id="SSF57903">
    <property type="entry name" value="FYVE/PHD zinc finger"/>
    <property type="match status" value="1"/>
</dbReference>
<evidence type="ECO:0000313" key="8">
    <source>
        <dbReference type="Proteomes" id="UP000008281"/>
    </source>
</evidence>
<evidence type="ECO:0000256" key="4">
    <source>
        <dbReference type="SAM" id="MobiDB-lite"/>
    </source>
</evidence>
<dbReference type="GO" id="GO:0008270">
    <property type="term" value="F:zinc ion binding"/>
    <property type="evidence" value="ECO:0007669"/>
    <property type="project" value="UniProtKB-KW"/>
</dbReference>
<feature type="region of interest" description="Disordered" evidence="4">
    <location>
        <begin position="1"/>
        <end position="25"/>
    </location>
</feature>
<dbReference type="Pfam" id="PF20826">
    <property type="entry name" value="PHD_5"/>
    <property type="match status" value="1"/>
</dbReference>
<dbReference type="InterPro" id="IPR019786">
    <property type="entry name" value="Zinc_finger_PHD-type_CS"/>
</dbReference>
<dbReference type="KEGG" id="crq:GCK72_010773"/>
<organism evidence="8">
    <name type="scientific">Caenorhabditis remanei</name>
    <name type="common">Caenorhabditis vulgaris</name>
    <dbReference type="NCBI Taxonomy" id="31234"/>
    <lineage>
        <taxon>Eukaryota</taxon>
        <taxon>Metazoa</taxon>
        <taxon>Ecdysozoa</taxon>
        <taxon>Nematoda</taxon>
        <taxon>Chromadorea</taxon>
        <taxon>Rhabditida</taxon>
        <taxon>Rhabditina</taxon>
        <taxon>Rhabditomorpha</taxon>
        <taxon>Rhabditoidea</taxon>
        <taxon>Rhabditidae</taxon>
        <taxon>Peloderinae</taxon>
        <taxon>Caenorhabditis</taxon>
    </lineage>
</organism>
<keyword evidence="8" id="KW-1185">Reference proteome</keyword>
<dbReference type="SMART" id="SM00583">
    <property type="entry name" value="SPK"/>
    <property type="match status" value="1"/>
</dbReference>
<dbReference type="EMBL" id="DS268417">
    <property type="protein sequence ID" value="EFO83611.1"/>
    <property type="molecule type" value="Genomic_DNA"/>
</dbReference>
<keyword evidence="1" id="KW-0479">Metal-binding</keyword>
<evidence type="ECO:0000256" key="1">
    <source>
        <dbReference type="ARBA" id="ARBA00022723"/>
    </source>
</evidence>
<evidence type="ECO:0000313" key="7">
    <source>
        <dbReference type="EMBL" id="EFO83611.1"/>
    </source>
</evidence>
<feature type="domain" description="Zinc finger PHD-type" evidence="5">
    <location>
        <begin position="27"/>
        <end position="71"/>
    </location>
</feature>
<protein>
    <recommendedName>
        <fullName evidence="9">Zinc finger PHD-type domain-containing protein</fullName>
    </recommendedName>
</protein>
<reference evidence="7" key="1">
    <citation type="submission" date="2007-07" db="EMBL/GenBank/DDBJ databases">
        <title>PCAP assembly of the Caenorhabditis remanei genome.</title>
        <authorList>
            <consortium name="The Caenorhabditis remanei Sequencing Consortium"/>
            <person name="Wilson R.K."/>
        </authorList>
    </citation>
    <scope>NUCLEOTIDE SEQUENCE [LARGE SCALE GENOMIC DNA]</scope>
    <source>
        <strain evidence="7">PB4641</strain>
    </source>
</reference>
<dbReference type="InterPro" id="IPR006570">
    <property type="entry name" value="SPK_dom"/>
</dbReference>
<evidence type="ECO:0000259" key="5">
    <source>
        <dbReference type="SMART" id="SM00249"/>
    </source>
</evidence>
<dbReference type="PROSITE" id="PS01359">
    <property type="entry name" value="ZF_PHD_1"/>
    <property type="match status" value="1"/>
</dbReference>
<dbReference type="OrthoDB" id="5877798at2759"/>
<dbReference type="PANTHER" id="PTHR23362">
    <property type="entry name" value="L-PLASTIN-RELATED"/>
    <property type="match status" value="1"/>
</dbReference>
<proteinExistence type="predicted"/>
<dbReference type="OMA" id="MDANDRT"/>
<dbReference type="Proteomes" id="UP000008281">
    <property type="component" value="Unassembled WGS sequence"/>
</dbReference>
<feature type="region of interest" description="Disordered" evidence="4">
    <location>
        <begin position="221"/>
        <end position="241"/>
    </location>
</feature>
<name>E3LWS0_CAERE</name>
<dbReference type="InterPro" id="IPR013083">
    <property type="entry name" value="Znf_RING/FYVE/PHD"/>
</dbReference>
<dbReference type="GeneID" id="9811760"/>
<dbReference type="PANTHER" id="PTHR23362:SF8">
    <property type="entry name" value="SPK DOMAIN-CONTAINING PROTEIN"/>
    <property type="match status" value="1"/>
</dbReference>
<evidence type="ECO:0000256" key="2">
    <source>
        <dbReference type="ARBA" id="ARBA00022771"/>
    </source>
</evidence>
<dbReference type="eggNOG" id="KOG1844">
    <property type="taxonomic scope" value="Eukaryota"/>
</dbReference>
<dbReference type="SMART" id="SM00249">
    <property type="entry name" value="PHD"/>
    <property type="match status" value="1"/>
</dbReference>
<dbReference type="Gene3D" id="3.30.40.10">
    <property type="entry name" value="Zinc/RING finger domain, C3HC4 (zinc finger)"/>
    <property type="match status" value="1"/>
</dbReference>
<dbReference type="AlphaFoldDB" id="E3LWS0"/>
<dbReference type="Pfam" id="PF04435">
    <property type="entry name" value="SPK"/>
    <property type="match status" value="1"/>
</dbReference>
<evidence type="ECO:0000259" key="6">
    <source>
        <dbReference type="SMART" id="SM00583"/>
    </source>
</evidence>
<dbReference type="InterPro" id="IPR053315">
    <property type="entry name" value="Peptidase_C14A"/>
</dbReference>
<feature type="compositionally biased region" description="Basic residues" evidence="4">
    <location>
        <begin position="224"/>
        <end position="237"/>
    </location>
</feature>
<evidence type="ECO:0008006" key="9">
    <source>
        <dbReference type="Google" id="ProtNLM"/>
    </source>
</evidence>
<evidence type="ECO:0000256" key="3">
    <source>
        <dbReference type="ARBA" id="ARBA00022833"/>
    </source>
</evidence>
<dbReference type="STRING" id="31234.E3LWS0"/>
<sequence>MDQSTNYETPLAKRRGRPPSKQARNVRCQCERNEETQGMIECSECKDWQHRGCMGIGETVDPTNYKCELCDPRELPVSKEDAMNNERDAEARSKSKPAAFDVKDFLKYIDNQSIGIQTPFVMKEFISGYIASRGMQTTPHSLQMRFRLTICKTIPDSPLFDVEAKARMLFATSTSINQRVLNKLREDAVVEVDQFNRITKYESLHGGLKLCGKHKCQGLSLKSGSKRKSPRGRRPKRISGYSYLTDDSMEIPEEEEAEADLTMGVGDEITEVGFVPSGNGEMSRSFNQQHVKEEPNTMTCYHQPIQTTPSLPTGDPNPYPANPMPAYYYPSMYSQYPQYPQYPHYPASSIGLNGLTNFMASMTGFMMAQTNMLRDMHLVSSAHKTGGPDQVASLKDLLKYLQAYLVHIGSLKLSTITHQIVIAIHGLGMGDKEIPLDKLRTAFDYAFAHIYASDATPPLDSISASHFLSKLHTYASNQKTGNFQSIRDLISQKMLSLDKEQMVPLENIGRAIETLIKYVLSPVR</sequence>
<dbReference type="CTD" id="9811760"/>
<accession>E3LWS0</accession>
<dbReference type="InterPro" id="IPR011011">
    <property type="entry name" value="Znf_FYVE_PHD"/>
</dbReference>
<dbReference type="InterPro" id="IPR001965">
    <property type="entry name" value="Znf_PHD"/>
</dbReference>
<dbReference type="InParanoid" id="E3LWS0"/>
<dbReference type="RefSeq" id="XP_003111750.2">
    <property type="nucleotide sequence ID" value="XM_003111702.2"/>
</dbReference>
<feature type="domain" description="SPK" evidence="6">
    <location>
        <begin position="101"/>
        <end position="212"/>
    </location>
</feature>